<accession>A0AAE0RGG7</accession>
<dbReference type="Gene3D" id="3.10.20.370">
    <property type="match status" value="1"/>
</dbReference>
<comment type="caution">
    <text evidence="2">The sequence shown here is derived from an EMBL/GenBank/DDBJ whole genome shotgun (WGS) entry which is preliminary data.</text>
</comment>
<name>A0AAE0RGG7_9TELE</name>
<organism evidence="2 3">
    <name type="scientific">Hemibagrus guttatus</name>
    <dbReference type="NCBI Taxonomy" id="175788"/>
    <lineage>
        <taxon>Eukaryota</taxon>
        <taxon>Metazoa</taxon>
        <taxon>Chordata</taxon>
        <taxon>Craniata</taxon>
        <taxon>Vertebrata</taxon>
        <taxon>Euteleostomi</taxon>
        <taxon>Actinopterygii</taxon>
        <taxon>Neopterygii</taxon>
        <taxon>Teleostei</taxon>
        <taxon>Ostariophysi</taxon>
        <taxon>Siluriformes</taxon>
        <taxon>Bagridae</taxon>
        <taxon>Hemibagrus</taxon>
    </lineage>
</organism>
<sequence length="156" mass="17586">MWRVLERLLQDQLFVNAEKCQFHSDTVSFLGFIVSAGSIQMDPAKVEAVKDWLPTPSAHLFREENPEAQAAFSKLKDRLSSSPTLTLPNPCKQFIVEVDASDLGVGAVLSQRADEDNRFHPCAFFSRRLSPVEKIMTLALEEWCHWLEGASLHSLD</sequence>
<dbReference type="Pfam" id="PF17919">
    <property type="entry name" value="RT_RNaseH_2"/>
    <property type="match status" value="1"/>
</dbReference>
<dbReference type="PANTHER" id="PTHR34072">
    <property type="entry name" value="ENZYMATIC POLYPROTEIN-RELATED"/>
    <property type="match status" value="1"/>
</dbReference>
<dbReference type="InterPro" id="IPR043128">
    <property type="entry name" value="Rev_trsase/Diguanyl_cyclase"/>
</dbReference>
<proteinExistence type="predicted"/>
<dbReference type="EMBL" id="JAUCMX010000002">
    <property type="protein sequence ID" value="KAK3554534.1"/>
    <property type="molecule type" value="Genomic_DNA"/>
</dbReference>
<dbReference type="Gene3D" id="3.30.70.270">
    <property type="match status" value="1"/>
</dbReference>
<dbReference type="InterPro" id="IPR043502">
    <property type="entry name" value="DNA/RNA_pol_sf"/>
</dbReference>
<dbReference type="AlphaFoldDB" id="A0AAE0RGG7"/>
<keyword evidence="3" id="KW-1185">Reference proteome</keyword>
<protein>
    <recommendedName>
        <fullName evidence="1">Reverse transcriptase/retrotransposon-derived protein RNase H-like domain-containing protein</fullName>
    </recommendedName>
</protein>
<reference evidence="2" key="1">
    <citation type="submission" date="2023-06" db="EMBL/GenBank/DDBJ databases">
        <title>Male Hemibagrus guttatus genome.</title>
        <authorList>
            <person name="Bian C."/>
        </authorList>
    </citation>
    <scope>NUCLEOTIDE SEQUENCE</scope>
    <source>
        <strain evidence="2">Male_cb2023</strain>
        <tissue evidence="2">Muscle</tissue>
    </source>
</reference>
<evidence type="ECO:0000313" key="3">
    <source>
        <dbReference type="Proteomes" id="UP001274896"/>
    </source>
</evidence>
<gene>
    <name evidence="2" type="ORF">QTP70_024444</name>
</gene>
<evidence type="ECO:0000313" key="2">
    <source>
        <dbReference type="EMBL" id="KAK3554534.1"/>
    </source>
</evidence>
<evidence type="ECO:0000259" key="1">
    <source>
        <dbReference type="Pfam" id="PF17919"/>
    </source>
</evidence>
<dbReference type="SUPFAM" id="SSF56672">
    <property type="entry name" value="DNA/RNA polymerases"/>
    <property type="match status" value="1"/>
</dbReference>
<dbReference type="PANTHER" id="PTHR34072:SF42">
    <property type="entry name" value="INTEGRASE CATALYTIC DOMAIN-CONTAINING PROTEIN"/>
    <property type="match status" value="1"/>
</dbReference>
<dbReference type="Proteomes" id="UP001274896">
    <property type="component" value="Unassembled WGS sequence"/>
</dbReference>
<dbReference type="InterPro" id="IPR041577">
    <property type="entry name" value="RT_RNaseH_2"/>
</dbReference>
<feature type="domain" description="Reverse transcriptase/retrotransposon-derived protein RNase H-like" evidence="1">
    <location>
        <begin position="66"/>
        <end position="136"/>
    </location>
</feature>